<protein>
    <recommendedName>
        <fullName evidence="3">Metal-binding protein</fullName>
    </recommendedName>
</protein>
<dbReference type="RefSeq" id="WP_214058518.1">
    <property type="nucleotide sequence ID" value="NZ_BAAAHS010000107.1"/>
</dbReference>
<evidence type="ECO:0008006" key="3">
    <source>
        <dbReference type="Google" id="ProtNLM"/>
    </source>
</evidence>
<dbReference type="Proteomes" id="UP000679307">
    <property type="component" value="Chromosome"/>
</dbReference>
<reference evidence="1 2" key="1">
    <citation type="submission" date="2021-05" db="EMBL/GenBank/DDBJ databases">
        <title>Complete genome of Nocardioides aquaticus KCTC 9944T isolated from meromictic and hypersaline Ekho Lake, Antarctica.</title>
        <authorList>
            <person name="Hwang K."/>
            <person name="Kim K.M."/>
            <person name="Choe H."/>
        </authorList>
    </citation>
    <scope>NUCLEOTIDE SEQUENCE [LARGE SCALE GENOMIC DNA]</scope>
    <source>
        <strain evidence="1 2">KCTC 9944</strain>
    </source>
</reference>
<keyword evidence="2" id="KW-1185">Reference proteome</keyword>
<sequence>MSALCGDPACLGRVQAFLTVPDDRAIGDPCARCLEAMGRMLDVAPPPRTLAAVYVAVSEAL</sequence>
<evidence type="ECO:0000313" key="1">
    <source>
        <dbReference type="EMBL" id="QVT79015.1"/>
    </source>
</evidence>
<proteinExistence type="predicted"/>
<gene>
    <name evidence="1" type="ORF">ENKNEFLB_01395</name>
</gene>
<dbReference type="EMBL" id="CP075371">
    <property type="protein sequence ID" value="QVT79015.1"/>
    <property type="molecule type" value="Genomic_DNA"/>
</dbReference>
<evidence type="ECO:0000313" key="2">
    <source>
        <dbReference type="Proteomes" id="UP000679307"/>
    </source>
</evidence>
<accession>A0ABX8EGL1</accession>
<name>A0ABX8EGL1_9ACTN</name>
<organism evidence="1 2">
    <name type="scientific">Nocardioides aquaticus</name>
    <dbReference type="NCBI Taxonomy" id="160826"/>
    <lineage>
        <taxon>Bacteria</taxon>
        <taxon>Bacillati</taxon>
        <taxon>Actinomycetota</taxon>
        <taxon>Actinomycetes</taxon>
        <taxon>Propionibacteriales</taxon>
        <taxon>Nocardioidaceae</taxon>
        <taxon>Nocardioides</taxon>
    </lineage>
</organism>